<evidence type="ECO:0008006" key="9">
    <source>
        <dbReference type="Google" id="ProtNLM"/>
    </source>
</evidence>
<keyword evidence="6" id="KW-0472">Membrane</keyword>
<evidence type="ECO:0000256" key="3">
    <source>
        <dbReference type="ARBA" id="ARBA00022525"/>
    </source>
</evidence>
<dbReference type="Proteomes" id="UP001183682">
    <property type="component" value="Unassembled WGS sequence"/>
</dbReference>
<evidence type="ECO:0000256" key="6">
    <source>
        <dbReference type="SAM" id="Phobius"/>
    </source>
</evidence>
<evidence type="ECO:0000313" key="7">
    <source>
        <dbReference type="EMBL" id="MDT2692212.1"/>
    </source>
</evidence>
<sequence>MVGKNNKKLLELKSNPIIKKWRISRLKTGVASIVIFSGVLLSSTIFIPLHTVSAEETVTTTYYDQSKNVSDQLTNINISISNNKEKVIFPHNAESLTSNYAFKVPDSVNPKDYFYI</sequence>
<keyword evidence="3" id="KW-0964">Secreted</keyword>
<evidence type="ECO:0000256" key="5">
    <source>
        <dbReference type="ARBA" id="ARBA00023088"/>
    </source>
</evidence>
<dbReference type="AlphaFoldDB" id="A0AAE4KZP8"/>
<organism evidence="7 8">
    <name type="scientific">Enterococcus gallinarum</name>
    <dbReference type="NCBI Taxonomy" id="1353"/>
    <lineage>
        <taxon>Bacteria</taxon>
        <taxon>Bacillati</taxon>
        <taxon>Bacillota</taxon>
        <taxon>Bacilli</taxon>
        <taxon>Lactobacillales</taxon>
        <taxon>Enterococcaceae</taxon>
        <taxon>Enterococcus</taxon>
    </lineage>
</organism>
<evidence type="ECO:0000313" key="8">
    <source>
        <dbReference type="Proteomes" id="UP001183682"/>
    </source>
</evidence>
<keyword evidence="2" id="KW-0134">Cell wall</keyword>
<evidence type="ECO:0000256" key="1">
    <source>
        <dbReference type="ARBA" id="ARBA00004191"/>
    </source>
</evidence>
<proteinExistence type="predicted"/>
<dbReference type="SUPFAM" id="SSF49401">
    <property type="entry name" value="Bacterial adhesins"/>
    <property type="match status" value="1"/>
</dbReference>
<feature type="non-terminal residue" evidence="7">
    <location>
        <position position="116"/>
    </location>
</feature>
<dbReference type="InterPro" id="IPR008966">
    <property type="entry name" value="Adhesion_dom_sf"/>
</dbReference>
<comment type="subcellular location">
    <subcellularLocation>
        <location evidence="1">Secreted</location>
        <location evidence="1">Cell wall</location>
    </subcellularLocation>
</comment>
<comment type="caution">
    <text evidence="7">The sequence shown here is derived from an EMBL/GenBank/DDBJ whole genome shotgun (WGS) entry which is preliminary data.</text>
</comment>
<accession>A0AAE4KZP8</accession>
<keyword evidence="6" id="KW-0812">Transmembrane</keyword>
<evidence type="ECO:0000256" key="4">
    <source>
        <dbReference type="ARBA" id="ARBA00022729"/>
    </source>
</evidence>
<gene>
    <name evidence="7" type="ORF">P7E30_18810</name>
</gene>
<evidence type="ECO:0000256" key="2">
    <source>
        <dbReference type="ARBA" id="ARBA00022512"/>
    </source>
</evidence>
<keyword evidence="5" id="KW-0572">Peptidoglycan-anchor</keyword>
<reference evidence="7" key="1">
    <citation type="submission" date="2023-03" db="EMBL/GenBank/DDBJ databases">
        <authorList>
            <person name="Shen W."/>
            <person name="Cai J."/>
        </authorList>
    </citation>
    <scope>NUCLEOTIDE SEQUENCE</scope>
    <source>
        <strain evidence="7">K69-2</strain>
    </source>
</reference>
<protein>
    <recommendedName>
        <fullName evidence="9">YSIRK-type signal peptide-containing protein</fullName>
    </recommendedName>
</protein>
<dbReference type="Gene3D" id="2.60.40.1280">
    <property type="match status" value="1"/>
</dbReference>
<keyword evidence="6" id="KW-1133">Transmembrane helix</keyword>
<dbReference type="EMBL" id="JARPZN010000042">
    <property type="protein sequence ID" value="MDT2692212.1"/>
    <property type="molecule type" value="Genomic_DNA"/>
</dbReference>
<name>A0AAE4KZP8_ENTGA</name>
<dbReference type="InterPro" id="IPR011252">
    <property type="entry name" value="Fibrogen-bd_dom1"/>
</dbReference>
<feature type="transmembrane region" description="Helical" evidence="6">
    <location>
        <begin position="29"/>
        <end position="49"/>
    </location>
</feature>
<dbReference type="GO" id="GO:0007155">
    <property type="term" value="P:cell adhesion"/>
    <property type="evidence" value="ECO:0007669"/>
    <property type="project" value="InterPro"/>
</dbReference>
<keyword evidence="4" id="KW-0732">Signal</keyword>
<dbReference type="RefSeq" id="WP_311810200.1">
    <property type="nucleotide sequence ID" value="NZ_JARPZN010000042.1"/>
</dbReference>